<gene>
    <name evidence="7" type="ORF">BOKJ2_LOCUS7355</name>
</gene>
<protein>
    <recommendedName>
        <fullName evidence="6">S1 motif domain-containing protein</fullName>
    </recommendedName>
</protein>
<dbReference type="Gene3D" id="2.40.50.140">
    <property type="entry name" value="Nucleic acid-binding proteins"/>
    <property type="match status" value="3"/>
</dbReference>
<sequence>MTNVDFPRGGELAPLENKRAKNPKRKATDDGDQPAKKREVEEQYQGVFIQRLKKELFSTDVRALGIVKEVKDTEISLETASGLTAKVAVKQMPKIFAKTFGDVELSDVYSVGQSLAFKVEKAAGPNKNDKAIGSIDPMVVNSHLVAASLKNALVLNGTIQSLEEKGAVVDLGTGKTAGFVQNLDVPDAFKPLRVGQVLLFRVRKVSKKAERVIQLSAFADADTYDEQSLDKNQLLPGTVILSEPEKVVSTGVFVKLNANTRAFVHKNALPPRIRLDPTRLGKSLRVVVTAILPNSPLFILSAQADIIATSNAAKKVLKEEHKVGSTVEATAYEIDKAGNVYFYLGDNPEKPEFVTAKAFQSGFDDYEKDIVEFASGSTHTMKVIGYQWLERCLILSNKKDVKKQVVMEMKHMEPGRRIIGFVKSVKPKGIMVRFGAKGETEIIGFVQAEHIFDKKHKNWMEHVEPGQRITCRVLFYDSEHERLFLTARPSLVQSNLPVINEFSKKFVGEVTTGHLLKQIASGAFLVAFYNKVCGLLPAPEVRMSSDRLEQNQVVKCRIVNVDEQNEKILLSLGEENAARREREIKKEEKVQKQKESLKEKRKAEKVKAREAQKQAKEEKKVTKKVKVEDSLDWDLGEFSMQSLAKVGRKEGEEDDKEEVQQEVEIKEEEDDDEEYDTTEAEDRTKKLNEAVAENSADFDRLLTMSPNSSELWIKYMTLFASQNKLKEARDIVKRALDVISYKEQTELFNVWTAYLNLELLYGTPESFKQVFERATASMDSLKVHKKMIEIYKHHDKNTEAQELYDSMIKRFKHDDLDLWFDYGTFLYEQSAPEKARNLMKRALDSQAKKHHVTIMSRFAQLEYKHGDAEKGKTIFEKILSTYPKRLDIWHVYADFSLKYEGVREARRLFERFVKLHEIQLNKKNSMIKKWIEMEKKDGTEETLEQCKKVVGELMGKDDDEEDEE</sequence>
<comment type="caution">
    <text evidence="7">The sequence shown here is derived from an EMBL/GenBank/DDBJ whole genome shotgun (WGS) entry which is preliminary data.</text>
</comment>
<dbReference type="InterPro" id="IPR011990">
    <property type="entry name" value="TPR-like_helical_dom_sf"/>
</dbReference>
<dbReference type="PROSITE" id="PS50126">
    <property type="entry name" value="S1"/>
    <property type="match status" value="4"/>
</dbReference>
<dbReference type="InterPro" id="IPR057302">
    <property type="entry name" value="Rrp5_S1"/>
</dbReference>
<keyword evidence="3" id="KW-0677">Repeat</keyword>
<evidence type="ECO:0000256" key="3">
    <source>
        <dbReference type="ARBA" id="ARBA00022737"/>
    </source>
</evidence>
<dbReference type="InterPro" id="IPR045209">
    <property type="entry name" value="Rrp5"/>
</dbReference>
<dbReference type="SUPFAM" id="SSF50249">
    <property type="entry name" value="Nucleic acid-binding proteins"/>
    <property type="match status" value="4"/>
</dbReference>
<dbReference type="InterPro" id="IPR003029">
    <property type="entry name" value="S1_domain"/>
</dbReference>
<dbReference type="PANTHER" id="PTHR23270:SF10">
    <property type="entry name" value="PROTEIN RRP5 HOMOLOG"/>
    <property type="match status" value="1"/>
</dbReference>
<feature type="region of interest" description="Disordered" evidence="5">
    <location>
        <begin position="583"/>
        <end position="620"/>
    </location>
</feature>
<evidence type="ECO:0000256" key="1">
    <source>
        <dbReference type="ARBA" id="ARBA00004604"/>
    </source>
</evidence>
<dbReference type="GO" id="GO:0006364">
    <property type="term" value="P:rRNA processing"/>
    <property type="evidence" value="ECO:0007669"/>
    <property type="project" value="UniProtKB-KW"/>
</dbReference>
<feature type="compositionally biased region" description="Basic and acidic residues" evidence="5">
    <location>
        <begin position="26"/>
        <end position="39"/>
    </location>
</feature>
<dbReference type="EMBL" id="CAJFDH010000004">
    <property type="protein sequence ID" value="CAD5218145.1"/>
    <property type="molecule type" value="Genomic_DNA"/>
</dbReference>
<reference evidence="7" key="1">
    <citation type="submission" date="2020-09" db="EMBL/GenBank/DDBJ databases">
        <authorList>
            <person name="Kikuchi T."/>
        </authorList>
    </citation>
    <scope>NUCLEOTIDE SEQUENCE</scope>
    <source>
        <strain evidence="7">SH1</strain>
    </source>
</reference>
<dbReference type="GO" id="GO:0003723">
    <property type="term" value="F:RNA binding"/>
    <property type="evidence" value="ECO:0007669"/>
    <property type="project" value="TreeGrafter"/>
</dbReference>
<dbReference type="OrthoDB" id="412781at2759"/>
<dbReference type="SMART" id="SM00386">
    <property type="entry name" value="HAT"/>
    <property type="match status" value="6"/>
</dbReference>
<keyword evidence="8" id="KW-1185">Reference proteome</keyword>
<feature type="domain" description="S1 motif" evidence="6">
    <location>
        <begin position="237"/>
        <end position="303"/>
    </location>
</feature>
<dbReference type="Gene3D" id="1.25.40.10">
    <property type="entry name" value="Tetratricopeptide repeat domain"/>
    <property type="match status" value="1"/>
</dbReference>
<feature type="domain" description="S1 motif" evidence="6">
    <location>
        <begin position="415"/>
        <end position="488"/>
    </location>
</feature>
<dbReference type="PANTHER" id="PTHR23270">
    <property type="entry name" value="PROGRAMMED CELL DEATH PROTEIN 11 PRE-RRNA PROCESSING PROTEIN RRP5"/>
    <property type="match status" value="1"/>
</dbReference>
<dbReference type="InterPro" id="IPR055430">
    <property type="entry name" value="HAT_Syf1_CNRKL1_C"/>
</dbReference>
<feature type="region of interest" description="Disordered" evidence="5">
    <location>
        <begin position="1"/>
        <end position="39"/>
    </location>
</feature>
<dbReference type="Proteomes" id="UP000783686">
    <property type="component" value="Unassembled WGS sequence"/>
</dbReference>
<comment type="subcellular location">
    <subcellularLocation>
        <location evidence="1">Nucleus</location>
        <location evidence="1">Nucleolus</location>
    </subcellularLocation>
</comment>
<feature type="region of interest" description="Disordered" evidence="5">
    <location>
        <begin position="645"/>
        <end position="683"/>
    </location>
</feature>
<dbReference type="InterPro" id="IPR012340">
    <property type="entry name" value="NA-bd_OB-fold"/>
</dbReference>
<feature type="domain" description="S1 motif" evidence="6">
    <location>
        <begin position="508"/>
        <end position="573"/>
    </location>
</feature>
<dbReference type="Pfam" id="PF23459">
    <property type="entry name" value="S1_RRP5"/>
    <property type="match status" value="1"/>
</dbReference>
<dbReference type="Proteomes" id="UP000614601">
    <property type="component" value="Unassembled WGS sequence"/>
</dbReference>
<keyword evidence="4" id="KW-0539">Nucleus</keyword>
<dbReference type="EMBL" id="CAJFCW020000004">
    <property type="protein sequence ID" value="CAG9109389.1"/>
    <property type="molecule type" value="Genomic_DNA"/>
</dbReference>
<dbReference type="GO" id="GO:0032040">
    <property type="term" value="C:small-subunit processome"/>
    <property type="evidence" value="ECO:0007669"/>
    <property type="project" value="TreeGrafter"/>
</dbReference>
<evidence type="ECO:0000256" key="4">
    <source>
        <dbReference type="ARBA" id="ARBA00023242"/>
    </source>
</evidence>
<name>A0A811KS84_9BILA</name>
<accession>A0A811KS84</accession>
<feature type="domain" description="S1 motif" evidence="6">
    <location>
        <begin position="152"/>
        <end position="218"/>
    </location>
</feature>
<evidence type="ECO:0000313" key="8">
    <source>
        <dbReference type="Proteomes" id="UP000614601"/>
    </source>
</evidence>
<proteinExistence type="predicted"/>
<dbReference type="InterPro" id="IPR003107">
    <property type="entry name" value="HAT"/>
</dbReference>
<dbReference type="Pfam" id="PF23231">
    <property type="entry name" value="HAT_Syf1_CNRKL1_C"/>
    <property type="match status" value="2"/>
</dbReference>
<dbReference type="AlphaFoldDB" id="A0A811KS84"/>
<organism evidence="7 8">
    <name type="scientific">Bursaphelenchus okinawaensis</name>
    <dbReference type="NCBI Taxonomy" id="465554"/>
    <lineage>
        <taxon>Eukaryota</taxon>
        <taxon>Metazoa</taxon>
        <taxon>Ecdysozoa</taxon>
        <taxon>Nematoda</taxon>
        <taxon>Chromadorea</taxon>
        <taxon>Rhabditida</taxon>
        <taxon>Tylenchina</taxon>
        <taxon>Tylenchomorpha</taxon>
        <taxon>Aphelenchoidea</taxon>
        <taxon>Aphelenchoididae</taxon>
        <taxon>Bursaphelenchus</taxon>
    </lineage>
</organism>
<evidence type="ECO:0000259" key="6">
    <source>
        <dbReference type="PROSITE" id="PS50126"/>
    </source>
</evidence>
<evidence type="ECO:0000256" key="5">
    <source>
        <dbReference type="SAM" id="MobiDB-lite"/>
    </source>
</evidence>
<dbReference type="SMART" id="SM00316">
    <property type="entry name" value="S1"/>
    <property type="match status" value="5"/>
</dbReference>
<keyword evidence="2" id="KW-0698">rRNA processing</keyword>
<evidence type="ECO:0000313" key="7">
    <source>
        <dbReference type="EMBL" id="CAD5218145.1"/>
    </source>
</evidence>
<dbReference type="SUPFAM" id="SSF48452">
    <property type="entry name" value="TPR-like"/>
    <property type="match status" value="2"/>
</dbReference>
<feature type="compositionally biased region" description="Acidic residues" evidence="5">
    <location>
        <begin position="652"/>
        <end position="679"/>
    </location>
</feature>
<evidence type="ECO:0000256" key="2">
    <source>
        <dbReference type="ARBA" id="ARBA00022552"/>
    </source>
</evidence>